<dbReference type="GO" id="GO:0005886">
    <property type="term" value="C:plasma membrane"/>
    <property type="evidence" value="ECO:0007669"/>
    <property type="project" value="UniProtKB-SubCell"/>
</dbReference>
<feature type="domain" description="C2H2-type" evidence="25">
    <location>
        <begin position="276"/>
        <end position="303"/>
    </location>
</feature>
<keyword evidence="27" id="KW-1185">Reference proteome</keyword>
<dbReference type="FunFam" id="3.30.160.60:FF:002402">
    <property type="entry name" value="Zinc finger protein 347"/>
    <property type="match status" value="1"/>
</dbReference>
<feature type="domain" description="C2H2-type" evidence="25">
    <location>
        <begin position="360"/>
        <end position="387"/>
    </location>
</feature>
<dbReference type="Gene3D" id="3.30.160.60">
    <property type="entry name" value="Classic Zinc Finger"/>
    <property type="match status" value="10"/>
</dbReference>
<dbReference type="GO" id="GO:0003700">
    <property type="term" value="F:DNA-binding transcription factor activity"/>
    <property type="evidence" value="ECO:0007669"/>
    <property type="project" value="TreeGrafter"/>
</dbReference>
<dbReference type="GO" id="GO:0000978">
    <property type="term" value="F:RNA polymerase II cis-regulatory region sequence-specific DNA binding"/>
    <property type="evidence" value="ECO:0007669"/>
    <property type="project" value="TreeGrafter"/>
</dbReference>
<evidence type="ECO:0000256" key="16">
    <source>
        <dbReference type="ARBA" id="ARBA00023040"/>
    </source>
</evidence>
<evidence type="ECO:0000256" key="19">
    <source>
        <dbReference type="ARBA" id="ARBA00023163"/>
    </source>
</evidence>
<evidence type="ECO:0000256" key="4">
    <source>
        <dbReference type="ARBA" id="ARBA00004651"/>
    </source>
</evidence>
<feature type="domain" description="C2H2-type" evidence="25">
    <location>
        <begin position="332"/>
        <end position="359"/>
    </location>
</feature>
<dbReference type="Pfam" id="PF13465">
    <property type="entry name" value="zf-H2C2_2"/>
    <property type="match status" value="1"/>
</dbReference>
<dbReference type="CTD" id="90321"/>
<dbReference type="GO" id="GO:0016503">
    <property type="term" value="F:pheromone receptor activity"/>
    <property type="evidence" value="ECO:0007669"/>
    <property type="project" value="InterPro"/>
</dbReference>
<evidence type="ECO:0000256" key="17">
    <source>
        <dbReference type="ARBA" id="ARBA00023125"/>
    </source>
</evidence>
<evidence type="ECO:0000313" key="27">
    <source>
        <dbReference type="Proteomes" id="UP000504640"/>
    </source>
</evidence>
<feature type="domain" description="C2H2-type" evidence="25">
    <location>
        <begin position="304"/>
        <end position="331"/>
    </location>
</feature>
<proteinExistence type="inferred from homology"/>
<dbReference type="Proteomes" id="UP000504640">
    <property type="component" value="Unplaced"/>
</dbReference>
<evidence type="ECO:0000256" key="1">
    <source>
        <dbReference type="ARBA" id="ARBA00003767"/>
    </source>
</evidence>
<dbReference type="GO" id="GO:0008270">
    <property type="term" value="F:zinc ion binding"/>
    <property type="evidence" value="ECO:0007669"/>
    <property type="project" value="UniProtKB-KW"/>
</dbReference>
<keyword evidence="8" id="KW-0589">Pheromone response</keyword>
<dbReference type="PANTHER" id="PTHR24404:SF100">
    <property type="entry name" value="ZINC FINGER PROTEIN 501"/>
    <property type="match status" value="1"/>
</dbReference>
<keyword evidence="17" id="KW-0238">DNA-binding</keyword>
<evidence type="ECO:0000256" key="24">
    <source>
        <dbReference type="SAM" id="Phobius"/>
    </source>
</evidence>
<evidence type="ECO:0000256" key="2">
    <source>
        <dbReference type="ARBA" id="ARBA00003878"/>
    </source>
</evidence>
<evidence type="ECO:0000256" key="14">
    <source>
        <dbReference type="ARBA" id="ARBA00022989"/>
    </source>
</evidence>
<evidence type="ECO:0000256" key="6">
    <source>
        <dbReference type="ARBA" id="ARBA00010663"/>
    </source>
</evidence>
<evidence type="ECO:0000313" key="28">
    <source>
        <dbReference type="RefSeq" id="XP_032120258.1"/>
    </source>
</evidence>
<dbReference type="SMART" id="SM00349">
    <property type="entry name" value="KRAB"/>
    <property type="match status" value="1"/>
</dbReference>
<dbReference type="RefSeq" id="XP_032120258.1">
    <property type="nucleotide sequence ID" value="XM_032264367.1"/>
</dbReference>
<evidence type="ECO:0000256" key="15">
    <source>
        <dbReference type="ARBA" id="ARBA00023015"/>
    </source>
</evidence>
<dbReference type="FunFam" id="3.30.160.60:FF:001882">
    <property type="entry name" value="Zinc finger protein 473"/>
    <property type="match status" value="1"/>
</dbReference>
<dbReference type="GO" id="GO:0005634">
    <property type="term" value="C:nucleus"/>
    <property type="evidence" value="ECO:0007669"/>
    <property type="project" value="UniProtKB-SubCell"/>
</dbReference>
<dbReference type="InterPro" id="IPR013087">
    <property type="entry name" value="Znf_C2H2_type"/>
</dbReference>
<name>A0A6J3GQ23_SAPAP</name>
<dbReference type="Pfam" id="PF01352">
    <property type="entry name" value="KRAB"/>
    <property type="match status" value="1"/>
</dbReference>
<evidence type="ECO:0000256" key="9">
    <source>
        <dbReference type="ARBA" id="ARBA00022692"/>
    </source>
</evidence>
<dbReference type="PANTHER" id="PTHR24404">
    <property type="entry name" value="ZINC FINGER PROTEIN"/>
    <property type="match status" value="1"/>
</dbReference>
<organism evidence="27 28">
    <name type="scientific">Sapajus apella</name>
    <name type="common">Brown-capped capuchin</name>
    <name type="synonym">Cebus apella</name>
    <dbReference type="NCBI Taxonomy" id="9515"/>
    <lineage>
        <taxon>Eukaryota</taxon>
        <taxon>Metazoa</taxon>
        <taxon>Chordata</taxon>
        <taxon>Craniata</taxon>
        <taxon>Vertebrata</taxon>
        <taxon>Euteleostomi</taxon>
        <taxon>Mammalia</taxon>
        <taxon>Eutheria</taxon>
        <taxon>Euarchontoglires</taxon>
        <taxon>Primates</taxon>
        <taxon>Haplorrhini</taxon>
        <taxon>Platyrrhini</taxon>
        <taxon>Cebidae</taxon>
        <taxon>Cebinae</taxon>
        <taxon>Sapajus</taxon>
    </lineage>
</organism>
<dbReference type="Gene3D" id="6.10.140.140">
    <property type="match status" value="1"/>
</dbReference>
<keyword evidence="21" id="KW-0807">Transducer</keyword>
<keyword evidence="9 24" id="KW-0812">Transmembrane</keyword>
<keyword evidence="22" id="KW-0539">Nucleus</keyword>
<comment type="function">
    <text evidence="1">May be involved in transcriptional regulation.</text>
</comment>
<dbReference type="GO" id="GO:0019236">
    <property type="term" value="P:response to pheromone"/>
    <property type="evidence" value="ECO:0007669"/>
    <property type="project" value="UniProtKB-KW"/>
</dbReference>
<evidence type="ECO:0000259" key="25">
    <source>
        <dbReference type="PROSITE" id="PS50157"/>
    </source>
</evidence>
<evidence type="ECO:0000256" key="20">
    <source>
        <dbReference type="ARBA" id="ARBA00023170"/>
    </source>
</evidence>
<dbReference type="FunFam" id="3.30.160.60:FF:000133">
    <property type="entry name" value="Zinc finger protein 347"/>
    <property type="match status" value="1"/>
</dbReference>
<feature type="domain" description="C2H2-type" evidence="25">
    <location>
        <begin position="444"/>
        <end position="471"/>
    </location>
</feature>
<comment type="similarity">
    <text evidence="6">Belongs to the G-protein coupled receptor 1 family.</text>
</comment>
<dbReference type="Pfam" id="PF00096">
    <property type="entry name" value="zf-C2H2"/>
    <property type="match status" value="7"/>
</dbReference>
<dbReference type="FunFam" id="3.30.160.60:FF:001630">
    <property type="entry name" value="Zinc finger protein 888"/>
    <property type="match status" value="1"/>
</dbReference>
<evidence type="ECO:0000256" key="10">
    <source>
        <dbReference type="ARBA" id="ARBA00022723"/>
    </source>
</evidence>
<keyword evidence="7" id="KW-1003">Cell membrane</keyword>
<comment type="similarity">
    <text evidence="5">Belongs to the krueppel C2H2-type zinc-finger protein family.</text>
</comment>
<dbReference type="InterPro" id="IPR001909">
    <property type="entry name" value="KRAB"/>
</dbReference>
<dbReference type="FunFam" id="3.30.160.60:FF:004137">
    <property type="match status" value="1"/>
</dbReference>
<dbReference type="InterPro" id="IPR036051">
    <property type="entry name" value="KRAB_dom_sf"/>
</dbReference>
<evidence type="ECO:0000256" key="8">
    <source>
        <dbReference type="ARBA" id="ARBA00022507"/>
    </source>
</evidence>
<dbReference type="GO" id="GO:0006357">
    <property type="term" value="P:regulation of transcription by RNA polymerase II"/>
    <property type="evidence" value="ECO:0007669"/>
    <property type="project" value="TreeGrafter"/>
</dbReference>
<evidence type="ECO:0000256" key="7">
    <source>
        <dbReference type="ARBA" id="ARBA00022475"/>
    </source>
</evidence>
<feature type="domain" description="C2H2-type" evidence="25">
    <location>
        <begin position="388"/>
        <end position="415"/>
    </location>
</feature>
<feature type="domain" description="C2H2-type" evidence="25">
    <location>
        <begin position="416"/>
        <end position="443"/>
    </location>
</feature>
<feature type="transmembrane region" description="Helical" evidence="24">
    <location>
        <begin position="36"/>
        <end position="64"/>
    </location>
</feature>
<evidence type="ECO:0000256" key="23">
    <source>
        <dbReference type="PROSITE-ProRule" id="PRU00042"/>
    </source>
</evidence>
<dbReference type="SUPFAM" id="SSF109640">
    <property type="entry name" value="KRAB domain (Kruppel-associated box)"/>
    <property type="match status" value="1"/>
</dbReference>
<reference evidence="28" key="1">
    <citation type="submission" date="2025-08" db="UniProtKB">
        <authorList>
            <consortium name="RefSeq"/>
        </authorList>
    </citation>
    <scope>IDENTIFICATION</scope>
    <source>
        <tissue evidence="28">Blood</tissue>
    </source>
</reference>
<dbReference type="FunFam" id="3.30.160.60:FF:001509">
    <property type="entry name" value="Zinc finger protein 616"/>
    <property type="match status" value="1"/>
</dbReference>
<keyword evidence="18 24" id="KW-0472">Membrane</keyword>
<keyword evidence="13" id="KW-0862">Zinc</keyword>
<evidence type="ECO:0000256" key="5">
    <source>
        <dbReference type="ARBA" id="ARBA00006991"/>
    </source>
</evidence>
<accession>A0A6J3GQ23</accession>
<evidence type="ECO:0000256" key="13">
    <source>
        <dbReference type="ARBA" id="ARBA00022833"/>
    </source>
</evidence>
<comment type="subcellular location">
    <subcellularLocation>
        <location evidence="4">Cell membrane</location>
        <topology evidence="4">Multi-pass membrane protein</topology>
    </subcellularLocation>
    <subcellularLocation>
        <location evidence="3">Nucleus</location>
    </subcellularLocation>
</comment>
<dbReference type="FunFam" id="3.30.160.60:FF:000965">
    <property type="entry name" value="Neurotrophin receptor-interacting factor homolog"/>
    <property type="match status" value="1"/>
</dbReference>
<dbReference type="CDD" id="cd07765">
    <property type="entry name" value="KRAB_A-box"/>
    <property type="match status" value="1"/>
</dbReference>
<dbReference type="InterPro" id="IPR004072">
    <property type="entry name" value="Vmron_rcpt_1"/>
</dbReference>
<dbReference type="SUPFAM" id="SSF57667">
    <property type="entry name" value="beta-beta-alpha zinc fingers"/>
    <property type="match status" value="6"/>
</dbReference>
<dbReference type="FunFam" id="3.30.160.60:FF:002090">
    <property type="entry name" value="Zinc finger protein 473"/>
    <property type="match status" value="2"/>
</dbReference>
<keyword evidence="15" id="KW-0805">Transcription regulation</keyword>
<keyword evidence="12 23" id="KW-0863">Zinc-finger</keyword>
<sequence length="551" mass="63782">MRGLYVSGKWGSKNITRTEILDTSLLYTMRKITGSVYTAFIVFPEVIFSVLIIWASGSMIFILYRHKQRLQHIHGTHVSSRCCPKSRATKSVLVLGPLTFRDVAIEFSQEEWRCLDPAQRTLYRDVMLENYRNLVSLGICLPDLSIISMMKQRTEPWTVESEMKVAKNPGRWEGIKDTNTGRRCAVSSKTGNNRVTNPLGLTFQLPLPGLEIFQGEGKFYECSQVEKFISHSSSVSPLQNISYAVKTCIFNKHRNDFVDFPLLSPEQKAHIRSKPYKCKEQSKVFRVSSSFPNPQVIHTADKPNRCHECGKVFRNKSYLAEHWRIHTGEKPYKCKECGKLFNRFAYLVRHEKVHTGENPHKCNECGKVFSRITYLVRHQKIHTGEKPHKCNECGKVYSSSSYLAQHWRIHTGEKLYKCNKCGKEFSVHSSLTTHLLIHTGEKPYKCKECDKAFRHKFSLTVHQRHHNGERPYKCNECGKVFTQVSHLARHQKIHTGEKPYKCNECGKVFTQNSHLANHHRIHTGEKPYKCHVCGKVFRHSSWLAQHQRIHL</sequence>
<keyword evidence="20" id="KW-0675">Receptor</keyword>
<evidence type="ECO:0000259" key="26">
    <source>
        <dbReference type="PROSITE" id="PS50805"/>
    </source>
</evidence>
<keyword evidence="19" id="KW-0804">Transcription</keyword>
<gene>
    <name evidence="28" type="primary">ZNF766</name>
</gene>
<dbReference type="FunFam" id="3.30.160.60:FF:002103">
    <property type="entry name" value="Zinc finger protein 766"/>
    <property type="match status" value="1"/>
</dbReference>
<evidence type="ECO:0000256" key="11">
    <source>
        <dbReference type="ARBA" id="ARBA00022737"/>
    </source>
</evidence>
<feature type="domain" description="C2H2-type" evidence="25">
    <location>
        <begin position="528"/>
        <end position="551"/>
    </location>
</feature>
<keyword evidence="14 24" id="KW-1133">Transmembrane helix</keyword>
<dbReference type="PROSITE" id="PS50157">
    <property type="entry name" value="ZINC_FINGER_C2H2_2"/>
    <property type="match status" value="10"/>
</dbReference>
<dbReference type="PROSITE" id="PS50805">
    <property type="entry name" value="KRAB"/>
    <property type="match status" value="1"/>
</dbReference>
<dbReference type="AlphaFoldDB" id="A0A6J3GQ23"/>
<keyword evidence="10" id="KW-0479">Metal-binding</keyword>
<evidence type="ECO:0000256" key="3">
    <source>
        <dbReference type="ARBA" id="ARBA00004123"/>
    </source>
</evidence>
<dbReference type="InterPro" id="IPR036236">
    <property type="entry name" value="Znf_C2H2_sf"/>
</dbReference>
<evidence type="ECO:0000256" key="18">
    <source>
        <dbReference type="ARBA" id="ARBA00023136"/>
    </source>
</evidence>
<dbReference type="Pfam" id="PF03402">
    <property type="entry name" value="V1R"/>
    <property type="match status" value="1"/>
</dbReference>
<dbReference type="InterPro" id="IPR050589">
    <property type="entry name" value="Ikaros_C2H2-ZF"/>
</dbReference>
<keyword evidence="11" id="KW-0677">Repeat</keyword>
<feature type="domain" description="C2H2-type" evidence="25">
    <location>
        <begin position="472"/>
        <end position="499"/>
    </location>
</feature>
<evidence type="ECO:0000256" key="21">
    <source>
        <dbReference type="ARBA" id="ARBA00023224"/>
    </source>
</evidence>
<dbReference type="FunFam" id="3.30.160.60:FF:000295">
    <property type="entry name" value="zinc finger protein 19"/>
    <property type="match status" value="1"/>
</dbReference>
<evidence type="ECO:0000256" key="12">
    <source>
        <dbReference type="ARBA" id="ARBA00022771"/>
    </source>
</evidence>
<evidence type="ECO:0000256" key="22">
    <source>
        <dbReference type="ARBA" id="ARBA00023242"/>
    </source>
</evidence>
<feature type="domain" description="C2H2-type" evidence="25">
    <location>
        <begin position="500"/>
        <end position="527"/>
    </location>
</feature>
<dbReference type="GeneID" id="116540715"/>
<feature type="domain" description="KRAB" evidence="26">
    <location>
        <begin position="98"/>
        <end position="169"/>
    </location>
</feature>
<protein>
    <submittedName>
        <fullName evidence="28">Zinc finger protein 766 isoform X1</fullName>
    </submittedName>
</protein>
<dbReference type="SMART" id="SM00355">
    <property type="entry name" value="ZnF_C2H2"/>
    <property type="match status" value="9"/>
</dbReference>
<dbReference type="PROSITE" id="PS00028">
    <property type="entry name" value="ZINC_FINGER_C2H2_1"/>
    <property type="match status" value="9"/>
</dbReference>
<keyword evidence="16" id="KW-0297">G-protein coupled receptor</keyword>
<comment type="function">
    <text evidence="2">Putative pheromone receptor.</text>
</comment>